<name>A0ABT3Y5Y8_9FLAO</name>
<evidence type="ECO:0000313" key="3">
    <source>
        <dbReference type="Proteomes" id="UP001070176"/>
    </source>
</evidence>
<evidence type="ECO:0000313" key="2">
    <source>
        <dbReference type="EMBL" id="MCX8533570.1"/>
    </source>
</evidence>
<protein>
    <submittedName>
        <fullName evidence="2">Uncharacterized protein</fullName>
    </submittedName>
</protein>
<gene>
    <name evidence="2" type="ORF">OEA66_14540</name>
</gene>
<proteinExistence type="predicted"/>
<reference evidence="2" key="1">
    <citation type="submission" date="2022-10" db="EMBL/GenBank/DDBJ databases">
        <title>Chryseobacterium sp. nov., a novel bacterial species.</title>
        <authorList>
            <person name="Cao Y."/>
        </authorList>
    </citation>
    <scope>NUCLEOTIDE SEQUENCE</scope>
    <source>
        <strain evidence="2">KC 927</strain>
    </source>
</reference>
<comment type="caution">
    <text evidence="2">The sequence shown here is derived from an EMBL/GenBank/DDBJ whole genome shotgun (WGS) entry which is preliminary data.</text>
</comment>
<feature type="signal peptide" evidence="1">
    <location>
        <begin position="1"/>
        <end position="21"/>
    </location>
</feature>
<organism evidence="2 3">
    <name type="scientific">Chryseobacterium luquanense</name>
    <dbReference type="NCBI Taxonomy" id="2983766"/>
    <lineage>
        <taxon>Bacteria</taxon>
        <taxon>Pseudomonadati</taxon>
        <taxon>Bacteroidota</taxon>
        <taxon>Flavobacteriia</taxon>
        <taxon>Flavobacteriales</taxon>
        <taxon>Weeksellaceae</taxon>
        <taxon>Chryseobacterium group</taxon>
        <taxon>Chryseobacterium</taxon>
    </lineage>
</organism>
<dbReference type="Proteomes" id="UP001070176">
    <property type="component" value="Unassembled WGS sequence"/>
</dbReference>
<keyword evidence="1" id="KW-0732">Signal</keyword>
<dbReference type="RefSeq" id="WP_267282065.1">
    <property type="nucleotide sequence ID" value="NZ_JAOVZV010000016.1"/>
</dbReference>
<evidence type="ECO:0000256" key="1">
    <source>
        <dbReference type="SAM" id="SignalP"/>
    </source>
</evidence>
<accession>A0ABT3Y5Y8</accession>
<sequence length="284" mass="31335">MKKLFLASFFTLSAISLSAQYSPTNNFFFKNLYDIEVDNLPSEQEHYHISSKTFSNGFRGLDIKWYGGINLTGTGGDISFASAGGAMRLAPNGNLGIGIDNPTRKLSLQGDIYAVGPAALSFQDDTRFTVTSSDVSTISSSVIMPHYGMMSPSVSGGGELWMAGFKGIRMFTNGEAIPKFYLATNGNASLQGKFEAKEIKVTLTPTADFVFAENYNLPKLEDVEKHIKDKKHLPEIASAKQMEKEGVNVGEFQIKLLQKIEELTLYTIEQNKRIKELESKINKN</sequence>
<dbReference type="EMBL" id="JAOVZV010000016">
    <property type="protein sequence ID" value="MCX8533570.1"/>
    <property type="molecule type" value="Genomic_DNA"/>
</dbReference>
<feature type="chain" id="PRO_5046625633" evidence="1">
    <location>
        <begin position="22"/>
        <end position="284"/>
    </location>
</feature>
<keyword evidence="3" id="KW-1185">Reference proteome</keyword>